<dbReference type="OrthoDB" id="272672at2759"/>
<evidence type="ECO:0000259" key="2">
    <source>
        <dbReference type="SMART" id="SM00833"/>
    </source>
</evidence>
<dbReference type="PANTHER" id="PTHR43603:SF1">
    <property type="entry name" value="ZINC-REGULATED GTPASE METALLOPROTEIN ACTIVATOR 1"/>
    <property type="match status" value="1"/>
</dbReference>
<dbReference type="Gene3D" id="3.40.50.300">
    <property type="entry name" value="P-loop containing nucleotide triphosphate hydrolases"/>
    <property type="match status" value="1"/>
</dbReference>
<proteinExistence type="predicted"/>
<evidence type="ECO:0000313" key="3">
    <source>
        <dbReference type="EMBL" id="CDR39354.1"/>
    </source>
</evidence>
<evidence type="ECO:0000256" key="1">
    <source>
        <dbReference type="SAM" id="MobiDB-lite"/>
    </source>
</evidence>
<dbReference type="PhylomeDB" id="A0A061AP12"/>
<dbReference type="Pfam" id="PF02492">
    <property type="entry name" value="cobW"/>
    <property type="match status" value="2"/>
</dbReference>
<organism evidence="3">
    <name type="scientific">Cyberlindnera fabianii</name>
    <name type="common">Yeast</name>
    <name type="synonym">Hansenula fabianii</name>
    <dbReference type="NCBI Taxonomy" id="36022"/>
    <lineage>
        <taxon>Eukaryota</taxon>
        <taxon>Fungi</taxon>
        <taxon>Dikarya</taxon>
        <taxon>Ascomycota</taxon>
        <taxon>Saccharomycotina</taxon>
        <taxon>Saccharomycetes</taxon>
        <taxon>Phaffomycetales</taxon>
        <taxon>Phaffomycetaceae</taxon>
        <taxon>Cyberlindnera</taxon>
    </lineage>
</organism>
<accession>A0A061AP12</accession>
<sequence>MPSIAPRKPIPITLLSGFLGSGKTTLLEHILTSRSHGLRIAVVINDMSSLNIDASLIQNHKVTQKEEKLVQLQNGCICCTLRDDLLEELVELASDGKCDYIVIESTGISEPMQVAETFTQEFSSALLEQSEEEREAQGITEKDIAVIKQIIDVGGLNELATLDTCVTVVDAVNFLDSFETTQFLADRWGSSGQASEEDRTITDLMVDQIEFANVVILNKIANVKRENVKKIEEIIHSLNRDAKVIKTNYCKIDLEEILNTGMFNFETASESAGWLHSLTEMAIREGEFGDNKSSRVAPTPETVEYGINNFVYRARRPFHPRRLYDLIKNKFFVIEQVQVPPEEPEDSDLDLSDDEKASSDVEMADNEPHSVEEEEEEDELTEAQIIHNKKSSPFGPLLRSKGTIWLASRYILRGEWSSAGAMLTMRGGIPWFAIAGPDMWPDDPAIVANIKADFEGPHKDRRQEIVFIGSSINKSAITKLLDECLLTDEEMQVYDSVVESSKEVVKIELALQQEFEDGFEDWLDLSAIDADKDNETEVVIEGLFEETHKHAGHHHVKA</sequence>
<dbReference type="SUPFAM" id="SSF52540">
    <property type="entry name" value="P-loop containing nucleoside triphosphate hydrolases"/>
    <property type="match status" value="1"/>
</dbReference>
<protein>
    <submittedName>
        <fullName evidence="3">CYFA0S03e02432g1_1</fullName>
    </submittedName>
</protein>
<name>A0A061AP12_CYBFA</name>
<dbReference type="SMART" id="SM00833">
    <property type="entry name" value="CobW_C"/>
    <property type="match status" value="1"/>
</dbReference>
<gene>
    <name evidence="3" type="ORF">CYFA0S_03e02432g</name>
</gene>
<dbReference type="InterPro" id="IPR051927">
    <property type="entry name" value="Zn_Chap_cDPG_Synth"/>
</dbReference>
<dbReference type="InterPro" id="IPR003495">
    <property type="entry name" value="CobW/HypB/UreG_nucleotide-bd"/>
</dbReference>
<dbReference type="VEuPathDB" id="FungiDB:BON22_4507"/>
<dbReference type="Pfam" id="PF07683">
    <property type="entry name" value="CobW_C"/>
    <property type="match status" value="1"/>
</dbReference>
<reference evidence="3" key="1">
    <citation type="journal article" date="2014" name="Genome Announc.">
        <title>Genome sequence of the yeast Cyberlindnera fabianii (Hansenula fabianii).</title>
        <authorList>
            <person name="Freel K.C."/>
            <person name="Sarilar V."/>
            <person name="Neuveglise C."/>
            <person name="Devillers H."/>
            <person name="Friedrich A."/>
            <person name="Schacherer J."/>
        </authorList>
    </citation>
    <scope>NUCLEOTIDE SEQUENCE</scope>
    <source>
        <strain evidence="3">YJS4271</strain>
    </source>
</reference>
<feature type="domain" description="CobW C-terminal" evidence="2">
    <location>
        <begin position="307"/>
        <end position="485"/>
    </location>
</feature>
<dbReference type="InterPro" id="IPR011629">
    <property type="entry name" value="CobW-like_C"/>
</dbReference>
<feature type="region of interest" description="Disordered" evidence="1">
    <location>
        <begin position="340"/>
        <end position="380"/>
    </location>
</feature>
<feature type="compositionally biased region" description="Acidic residues" evidence="1">
    <location>
        <begin position="342"/>
        <end position="353"/>
    </location>
</feature>
<dbReference type="SUPFAM" id="SSF90002">
    <property type="entry name" value="Hypothetical protein YjiA, C-terminal domain"/>
    <property type="match status" value="1"/>
</dbReference>
<dbReference type="CDD" id="cd03112">
    <property type="entry name" value="CobW-like"/>
    <property type="match status" value="1"/>
</dbReference>
<dbReference type="AlphaFoldDB" id="A0A061AP12"/>
<dbReference type="InterPro" id="IPR027417">
    <property type="entry name" value="P-loop_NTPase"/>
</dbReference>
<dbReference type="EMBL" id="LK052888">
    <property type="protein sequence ID" value="CDR39354.1"/>
    <property type="molecule type" value="Genomic_DNA"/>
</dbReference>
<dbReference type="PANTHER" id="PTHR43603">
    <property type="entry name" value="COBW DOMAIN-CONTAINING PROTEIN DDB_G0274527"/>
    <property type="match status" value="1"/>
</dbReference>